<accession>A0A1H6SA03</accession>
<organism evidence="1 2">
    <name type="scientific">Flavobacterium terrigena</name>
    <dbReference type="NCBI Taxonomy" id="402734"/>
    <lineage>
        <taxon>Bacteria</taxon>
        <taxon>Pseudomonadati</taxon>
        <taxon>Bacteroidota</taxon>
        <taxon>Flavobacteriia</taxon>
        <taxon>Flavobacteriales</taxon>
        <taxon>Flavobacteriaceae</taxon>
        <taxon>Flavobacterium</taxon>
    </lineage>
</organism>
<name>A0A1H6SA03_9FLAO</name>
<gene>
    <name evidence="1" type="ORF">SAMN05660918_1100</name>
</gene>
<keyword evidence="2" id="KW-1185">Reference proteome</keyword>
<proteinExistence type="predicted"/>
<reference evidence="2" key="1">
    <citation type="submission" date="2016-10" db="EMBL/GenBank/DDBJ databases">
        <authorList>
            <person name="Varghese N."/>
            <person name="Submissions S."/>
        </authorList>
    </citation>
    <scope>NUCLEOTIDE SEQUENCE [LARGE SCALE GENOMIC DNA]</scope>
    <source>
        <strain evidence="2">DSM 17934</strain>
    </source>
</reference>
<dbReference type="EMBL" id="FNYA01000002">
    <property type="protein sequence ID" value="SEI60262.1"/>
    <property type="molecule type" value="Genomic_DNA"/>
</dbReference>
<sequence>MAKITKGKLFKEGVEYVIIDNTVYFSIKSVKEKILDVNLDFYNIKIILGKECVKFKDIKAYTNFGRNIRLSLSFKNHAKYISAIESR</sequence>
<dbReference type="AlphaFoldDB" id="A0A1H6SA03"/>
<evidence type="ECO:0000313" key="1">
    <source>
        <dbReference type="EMBL" id="SEI60262.1"/>
    </source>
</evidence>
<dbReference type="RefSeq" id="WP_091309328.1">
    <property type="nucleotide sequence ID" value="NZ_CBCSJU010000005.1"/>
</dbReference>
<evidence type="ECO:0000313" key="2">
    <source>
        <dbReference type="Proteomes" id="UP000199702"/>
    </source>
</evidence>
<dbReference type="Proteomes" id="UP000199702">
    <property type="component" value="Unassembled WGS sequence"/>
</dbReference>
<protein>
    <submittedName>
        <fullName evidence="1">Uncharacterized protein</fullName>
    </submittedName>
</protein>